<dbReference type="Proteomes" id="UP000053268">
    <property type="component" value="Unassembled WGS sequence"/>
</dbReference>
<keyword evidence="3" id="KW-1185">Reference proteome</keyword>
<accession>A0A194Q6C0</accession>
<evidence type="ECO:0000256" key="1">
    <source>
        <dbReference type="SAM" id="MobiDB-lite"/>
    </source>
</evidence>
<protein>
    <submittedName>
        <fullName evidence="2">Uncharacterized protein</fullName>
    </submittedName>
</protein>
<proteinExistence type="predicted"/>
<feature type="compositionally biased region" description="Low complexity" evidence="1">
    <location>
        <begin position="116"/>
        <end position="128"/>
    </location>
</feature>
<feature type="compositionally biased region" description="Basic and acidic residues" evidence="1">
    <location>
        <begin position="45"/>
        <end position="59"/>
    </location>
</feature>
<dbReference type="EMBL" id="KQ459582">
    <property type="protein sequence ID" value="KPI98955.1"/>
    <property type="molecule type" value="Genomic_DNA"/>
</dbReference>
<reference evidence="2 3" key="1">
    <citation type="journal article" date="2015" name="Nat. Commun.">
        <title>Outbred genome sequencing and CRISPR/Cas9 gene editing in butterflies.</title>
        <authorList>
            <person name="Li X."/>
            <person name="Fan D."/>
            <person name="Zhang W."/>
            <person name="Liu G."/>
            <person name="Zhang L."/>
            <person name="Zhao L."/>
            <person name="Fang X."/>
            <person name="Chen L."/>
            <person name="Dong Y."/>
            <person name="Chen Y."/>
            <person name="Ding Y."/>
            <person name="Zhao R."/>
            <person name="Feng M."/>
            <person name="Zhu Y."/>
            <person name="Feng Y."/>
            <person name="Jiang X."/>
            <person name="Zhu D."/>
            <person name="Xiang H."/>
            <person name="Feng X."/>
            <person name="Li S."/>
            <person name="Wang J."/>
            <person name="Zhang G."/>
            <person name="Kronforst M.R."/>
            <person name="Wang W."/>
        </authorList>
    </citation>
    <scope>NUCLEOTIDE SEQUENCE [LARGE SCALE GENOMIC DNA]</scope>
    <source>
        <strain evidence="2">Ya'a_city_454_Px</strain>
        <tissue evidence="2">Whole body</tissue>
    </source>
</reference>
<dbReference type="AlphaFoldDB" id="A0A194Q6C0"/>
<evidence type="ECO:0000313" key="3">
    <source>
        <dbReference type="Proteomes" id="UP000053268"/>
    </source>
</evidence>
<name>A0A194Q6C0_PAPXU</name>
<feature type="region of interest" description="Disordered" evidence="1">
    <location>
        <begin position="43"/>
        <end position="67"/>
    </location>
</feature>
<organism evidence="2 3">
    <name type="scientific">Papilio xuthus</name>
    <name type="common">Asian swallowtail butterfly</name>
    <dbReference type="NCBI Taxonomy" id="66420"/>
    <lineage>
        <taxon>Eukaryota</taxon>
        <taxon>Metazoa</taxon>
        <taxon>Ecdysozoa</taxon>
        <taxon>Arthropoda</taxon>
        <taxon>Hexapoda</taxon>
        <taxon>Insecta</taxon>
        <taxon>Pterygota</taxon>
        <taxon>Neoptera</taxon>
        <taxon>Endopterygota</taxon>
        <taxon>Lepidoptera</taxon>
        <taxon>Glossata</taxon>
        <taxon>Ditrysia</taxon>
        <taxon>Papilionoidea</taxon>
        <taxon>Papilionidae</taxon>
        <taxon>Papilioninae</taxon>
        <taxon>Papilio</taxon>
    </lineage>
</organism>
<evidence type="ECO:0000313" key="2">
    <source>
        <dbReference type="EMBL" id="KPI98955.1"/>
    </source>
</evidence>
<feature type="compositionally biased region" description="Polar residues" evidence="1">
    <location>
        <begin position="96"/>
        <end position="108"/>
    </location>
</feature>
<gene>
    <name evidence="2" type="ORF">RR46_10273</name>
</gene>
<sequence>MDCRIILCFAVIFNSHILSYRIDKEDLPNDSLYDDDDYDYSYDDVESRKDTEDSIKDNKNTTTPKPATYEVTENVDDIPNPSTKFGTIFTNYSTPRPLNNASFPTVQKPTEKPETNSESNNVLNNNSNEDVKGKKNSFSILHVQGEYDDVHHVPNGPSNWGEHHMHNKLGIKDYIYGISKGIYNKISRLFNKHDCDDKHVFRTDNFDESHFRSENSKTENRFVHDDTYLLSDYE</sequence>
<feature type="region of interest" description="Disordered" evidence="1">
    <location>
        <begin position="96"/>
        <end position="133"/>
    </location>
</feature>